<feature type="chain" id="PRO_5002043899" evidence="2">
    <location>
        <begin position="36"/>
        <end position="788"/>
    </location>
</feature>
<accession>A0A0A7PEW0</accession>
<evidence type="ECO:0000313" key="6">
    <source>
        <dbReference type="Proteomes" id="UP000030907"/>
    </source>
</evidence>
<dbReference type="PANTHER" id="PTHR12143:SF43">
    <property type="entry name" value="PUTATIVE-RELATED"/>
    <property type="match status" value="1"/>
</dbReference>
<dbReference type="Proteomes" id="UP000030907">
    <property type="component" value="Chromosome"/>
</dbReference>
<dbReference type="NCBIfam" id="TIGR01180">
    <property type="entry name" value="aman2_put"/>
    <property type="match status" value="1"/>
</dbReference>
<dbReference type="InterPro" id="IPR005887">
    <property type="entry name" value="GH92_a_mannosidase_put"/>
</dbReference>
<reference evidence="5 6" key="1">
    <citation type="journal article" date="2015" name="Int. J. Syst. Evol. Microbiol.">
        <title>Description of Sphingopyxis fribergensis sp. nov. - a soil bacterium with the ability to degrade styrene and phenylacetic acid.</title>
        <authorList>
            <person name="Oelschlagel M."/>
            <person name="Ruckert C."/>
            <person name="Kalinowski J."/>
            <person name="Schmidt G."/>
            <person name="Schlomann M."/>
            <person name="Tischler D."/>
        </authorList>
    </citation>
    <scope>NUCLEOTIDE SEQUENCE [LARGE SCALE GENOMIC DNA]</scope>
    <source>
        <strain evidence="5 6">Kp5.2</strain>
    </source>
</reference>
<dbReference type="FunFam" id="3.30.2080.10:FF:000001">
    <property type="entry name" value="Alpha-1,2-mannosidase subfamily"/>
    <property type="match status" value="1"/>
</dbReference>
<keyword evidence="2" id="KW-0732">Signal</keyword>
<evidence type="ECO:0000259" key="3">
    <source>
        <dbReference type="Pfam" id="PF07971"/>
    </source>
</evidence>
<organism evidence="5 6">
    <name type="scientific">Sphingopyxis fribergensis</name>
    <dbReference type="NCBI Taxonomy" id="1515612"/>
    <lineage>
        <taxon>Bacteria</taxon>
        <taxon>Pseudomonadati</taxon>
        <taxon>Pseudomonadota</taxon>
        <taxon>Alphaproteobacteria</taxon>
        <taxon>Sphingomonadales</taxon>
        <taxon>Sphingomonadaceae</taxon>
        <taxon>Sphingopyxis</taxon>
    </lineage>
</organism>
<dbReference type="InterPro" id="IPR008928">
    <property type="entry name" value="6-hairpin_glycosidase_sf"/>
</dbReference>
<name>A0A0A7PEW0_9SPHN</name>
<dbReference type="Gene3D" id="1.20.1610.10">
    <property type="entry name" value="alpha-1,2-mannosidases domains"/>
    <property type="match status" value="1"/>
</dbReference>
<protein>
    <submittedName>
        <fullName evidence="5">Alpha-1,2-mannosidase, putative</fullName>
    </submittedName>
</protein>
<dbReference type="InterPro" id="IPR012939">
    <property type="entry name" value="Glyco_hydro_92"/>
</dbReference>
<dbReference type="GO" id="GO:0030246">
    <property type="term" value="F:carbohydrate binding"/>
    <property type="evidence" value="ECO:0007669"/>
    <property type="project" value="InterPro"/>
</dbReference>
<dbReference type="InterPro" id="IPR014718">
    <property type="entry name" value="GH-type_carb-bd"/>
</dbReference>
<evidence type="ECO:0000256" key="1">
    <source>
        <dbReference type="SAM" id="MobiDB-lite"/>
    </source>
</evidence>
<proteinExistence type="predicted"/>
<dbReference type="RefSeq" id="WP_081997194.1">
    <property type="nucleotide sequence ID" value="NZ_CP009122.1"/>
</dbReference>
<feature type="domain" description="Glycosyl hydrolase family 92" evidence="3">
    <location>
        <begin position="302"/>
        <end position="766"/>
    </location>
</feature>
<dbReference type="Gene3D" id="2.70.98.10">
    <property type="match status" value="1"/>
</dbReference>
<dbReference type="OrthoDB" id="9804511at2"/>
<dbReference type="SUPFAM" id="SSF48208">
    <property type="entry name" value="Six-hairpin glycosidases"/>
    <property type="match status" value="1"/>
</dbReference>
<dbReference type="Pfam" id="PF07971">
    <property type="entry name" value="Glyco_hydro_92"/>
    <property type="match status" value="1"/>
</dbReference>
<dbReference type="GO" id="GO:0006516">
    <property type="term" value="P:glycoprotein catabolic process"/>
    <property type="evidence" value="ECO:0007669"/>
    <property type="project" value="TreeGrafter"/>
</dbReference>
<dbReference type="KEGG" id="sphk:SKP52_04000"/>
<dbReference type="Pfam" id="PF17678">
    <property type="entry name" value="Glyco_hydro_92N"/>
    <property type="match status" value="1"/>
</dbReference>
<feature type="domain" description="Glycosyl hydrolase family 92 N-terminal" evidence="4">
    <location>
        <begin position="48"/>
        <end position="295"/>
    </location>
</feature>
<dbReference type="GO" id="GO:0005829">
    <property type="term" value="C:cytosol"/>
    <property type="evidence" value="ECO:0007669"/>
    <property type="project" value="TreeGrafter"/>
</dbReference>
<dbReference type="InterPro" id="IPR050883">
    <property type="entry name" value="PNGase"/>
</dbReference>
<dbReference type="InterPro" id="IPR041371">
    <property type="entry name" value="GH92_N"/>
</dbReference>
<evidence type="ECO:0000313" key="5">
    <source>
        <dbReference type="EMBL" id="AJA07728.1"/>
    </source>
</evidence>
<gene>
    <name evidence="5" type="ORF">SKP52_04000</name>
</gene>
<feature type="region of interest" description="Disordered" evidence="1">
    <location>
        <begin position="59"/>
        <end position="81"/>
    </location>
</feature>
<evidence type="ECO:0000259" key="4">
    <source>
        <dbReference type="Pfam" id="PF17678"/>
    </source>
</evidence>
<evidence type="ECO:0000256" key="2">
    <source>
        <dbReference type="SAM" id="SignalP"/>
    </source>
</evidence>
<dbReference type="Gene3D" id="1.20.1050.60">
    <property type="entry name" value="alpha-1,2-mannosidase"/>
    <property type="match status" value="1"/>
</dbReference>
<dbReference type="AlphaFoldDB" id="A0A0A7PEW0"/>
<keyword evidence="6" id="KW-1185">Reference proteome</keyword>
<dbReference type="PANTHER" id="PTHR12143">
    <property type="entry name" value="PEPTIDE N-GLYCANASE PNGASE -RELATED"/>
    <property type="match status" value="1"/>
</dbReference>
<sequence length="788" mass="86221">MGIDRNLNRGWKLGAILASSAAILPLMVAFSPAAARPKVGQSPVELADPLVGTAPLDDPAVIGNAPPPGEPVYSGQTSPGARLPHGSVEAAPVNNNIELLYPNGVPVPYYYTNPTMIGFTGGGGSTYGGGAEPFIMPVVGDWSPPPAYSQSYYDKSREKASPGYYSVYLDSFRTQAELTATRWASVMRFTFPESQRSNIIVNLPRHGGSVEVVGDRIVRGVSNDKDSADGGYFVAEFSKPFAALGTFRKSPGDNEGWGIGTSDVKPGGREMTGSYAGSYVTFNTKAGEQVLVKMAHGTSYEQAAQRLAAEVPGWDFDGVRQAAQGTWAQLLNRVRVTGGTDKQRKLFYSTLFQSFASPRLIAQKGKKFADTNGKVQTATHDRYGPVPFWDTGRNQIVLLELMEPEAVQNIMASELAMAREKGYMNTSFHGDNAVFLFLGAWERGIEFDYEAAYEYLRKNATDPKGPRGYLAEYMKQGWISDIVPDHNPSPPYAGGKAGADKTLEYAWDDYALALYAKKLGKDTDYRMFLKRAGNYVHVFDKSIGFMRGRTADGKWIAPFDPQEPYYNFMMKEASGWSTLWLVPHDVQGLIGLLGGRDAFNAKLDEFFTKPYNPTGICRDCTGVIGQYVHGNQPDQQAPYYYNWSGQPWKTQALVRQILERTYGSDASGYGYPGMDDQGATSSWYALSALGFYPVDPSSQDYIIGSPLFDDASLDMGNGKTLRIVAKNNSDTNVYIQSATLNGKPWNKPWFRHDDVKDGATFVFTMGAKPNKAWGAAPAAAPPSMSRKP</sequence>
<dbReference type="GO" id="GO:0005975">
    <property type="term" value="P:carbohydrate metabolic process"/>
    <property type="evidence" value="ECO:0007669"/>
    <property type="project" value="InterPro"/>
</dbReference>
<dbReference type="GO" id="GO:0000224">
    <property type="term" value="F:peptide-N4-(N-acetyl-beta-glucosaminyl)asparagine amidase activity"/>
    <property type="evidence" value="ECO:0007669"/>
    <property type="project" value="TreeGrafter"/>
</dbReference>
<dbReference type="Gene3D" id="3.30.2080.10">
    <property type="entry name" value="GH92 mannosidase domain"/>
    <property type="match status" value="1"/>
</dbReference>
<dbReference type="HOGENOM" id="CLU_003690_2_1_5"/>
<dbReference type="EMBL" id="CP009122">
    <property type="protein sequence ID" value="AJA07728.1"/>
    <property type="molecule type" value="Genomic_DNA"/>
</dbReference>
<dbReference type="STRING" id="1515612.SKP52_04000"/>
<feature type="signal peptide" evidence="2">
    <location>
        <begin position="1"/>
        <end position="35"/>
    </location>
</feature>